<dbReference type="AlphaFoldDB" id="A0A011STL7"/>
<dbReference type="CDD" id="cd08503">
    <property type="entry name" value="PBP2_NikA_DppA_OppA_like_17"/>
    <property type="match status" value="1"/>
</dbReference>
<evidence type="ECO:0000259" key="5">
    <source>
        <dbReference type="Pfam" id="PF00496"/>
    </source>
</evidence>
<evidence type="ECO:0000256" key="1">
    <source>
        <dbReference type="ARBA" id="ARBA00004418"/>
    </source>
</evidence>
<dbReference type="PATRIC" id="fig|69279.3.peg.3943"/>
<dbReference type="GO" id="GO:0015833">
    <property type="term" value="P:peptide transport"/>
    <property type="evidence" value="ECO:0007669"/>
    <property type="project" value="TreeGrafter"/>
</dbReference>
<dbReference type="Gene3D" id="3.10.105.10">
    <property type="entry name" value="Dipeptide-binding Protein, Domain 3"/>
    <property type="match status" value="1"/>
</dbReference>
<keyword evidence="9" id="KW-1185">Reference proteome</keyword>
<protein>
    <submittedName>
        <fullName evidence="6">Peptide ABC transporter substrate-binding protein</fullName>
    </submittedName>
    <submittedName>
        <fullName evidence="7">Peptide/nickel transport system substrate-binding protein</fullName>
    </submittedName>
</protein>
<reference evidence="6 8" key="1">
    <citation type="submission" date="2014-02" db="EMBL/GenBank/DDBJ databases">
        <title>Aquamicrobium defluvii Genome sequencing.</title>
        <authorList>
            <person name="Wang X."/>
        </authorList>
    </citation>
    <scope>NUCLEOTIDE SEQUENCE [LARGE SCALE GENOMIC DNA]</scope>
    <source>
        <strain evidence="6 8">W13Z1</strain>
    </source>
</reference>
<comment type="caution">
    <text evidence="6">The sequence shown here is derived from an EMBL/GenBank/DDBJ whole genome shotgun (WGS) entry which is preliminary data.</text>
</comment>
<dbReference type="Gene3D" id="3.90.76.10">
    <property type="entry name" value="Dipeptide-binding Protein, Domain 1"/>
    <property type="match status" value="1"/>
</dbReference>
<gene>
    <name evidence="6" type="ORF">BG36_14440</name>
    <name evidence="7" type="ORF">DES43_1235</name>
</gene>
<dbReference type="InterPro" id="IPR006311">
    <property type="entry name" value="TAT_signal"/>
</dbReference>
<dbReference type="PANTHER" id="PTHR30290">
    <property type="entry name" value="PERIPLASMIC BINDING COMPONENT OF ABC TRANSPORTER"/>
    <property type="match status" value="1"/>
</dbReference>
<dbReference type="STRING" id="69279.BG36_14440"/>
<dbReference type="PROSITE" id="PS51318">
    <property type="entry name" value="TAT"/>
    <property type="match status" value="1"/>
</dbReference>
<dbReference type="GO" id="GO:1904680">
    <property type="term" value="F:peptide transmembrane transporter activity"/>
    <property type="evidence" value="ECO:0007669"/>
    <property type="project" value="TreeGrafter"/>
</dbReference>
<dbReference type="InterPro" id="IPR030678">
    <property type="entry name" value="Peptide/Ni-bd"/>
</dbReference>
<dbReference type="PANTHER" id="PTHR30290:SF10">
    <property type="entry name" value="PERIPLASMIC OLIGOPEPTIDE-BINDING PROTEIN-RELATED"/>
    <property type="match status" value="1"/>
</dbReference>
<dbReference type="HOGENOM" id="CLU_017028_7_4_5"/>
<dbReference type="RefSeq" id="WP_035030867.1">
    <property type="nucleotide sequence ID" value="NZ_KK073902.1"/>
</dbReference>
<dbReference type="GO" id="GO:0043190">
    <property type="term" value="C:ATP-binding cassette (ABC) transporter complex"/>
    <property type="evidence" value="ECO:0007669"/>
    <property type="project" value="InterPro"/>
</dbReference>
<evidence type="ECO:0000256" key="4">
    <source>
        <dbReference type="ARBA" id="ARBA00022729"/>
    </source>
</evidence>
<accession>A0A011STL7</accession>
<dbReference type="Proteomes" id="UP000019849">
    <property type="component" value="Unassembled WGS sequence"/>
</dbReference>
<dbReference type="eggNOG" id="COG0747">
    <property type="taxonomic scope" value="Bacteria"/>
</dbReference>
<dbReference type="Proteomes" id="UP000294958">
    <property type="component" value="Unassembled WGS sequence"/>
</dbReference>
<dbReference type="InterPro" id="IPR000914">
    <property type="entry name" value="SBP_5_dom"/>
</dbReference>
<evidence type="ECO:0000313" key="8">
    <source>
        <dbReference type="Proteomes" id="UP000019849"/>
    </source>
</evidence>
<dbReference type="Gene3D" id="3.40.190.10">
    <property type="entry name" value="Periplasmic binding protein-like II"/>
    <property type="match status" value="1"/>
</dbReference>
<evidence type="ECO:0000313" key="6">
    <source>
        <dbReference type="EMBL" id="EXL02524.1"/>
    </source>
</evidence>
<reference evidence="7 9" key="2">
    <citation type="submission" date="2019-03" db="EMBL/GenBank/DDBJ databases">
        <title>Genomic Encyclopedia of Type Strains, Phase IV (KMG-IV): sequencing the most valuable type-strain genomes for metagenomic binning, comparative biology and taxonomic classification.</title>
        <authorList>
            <person name="Goeker M."/>
        </authorList>
    </citation>
    <scope>NUCLEOTIDE SEQUENCE [LARGE SCALE GENOMIC DNA]</scope>
    <source>
        <strain evidence="7 9">DSM 11603</strain>
    </source>
</reference>
<dbReference type="GO" id="GO:0030288">
    <property type="term" value="C:outer membrane-bounded periplasmic space"/>
    <property type="evidence" value="ECO:0007669"/>
    <property type="project" value="UniProtKB-ARBA"/>
</dbReference>
<dbReference type="InterPro" id="IPR039424">
    <property type="entry name" value="SBP_5"/>
</dbReference>
<comment type="subcellular location">
    <subcellularLocation>
        <location evidence="1">Periplasm</location>
    </subcellularLocation>
</comment>
<keyword evidence="3" id="KW-0813">Transport</keyword>
<comment type="similarity">
    <text evidence="2">Belongs to the bacterial solute-binding protein 5 family.</text>
</comment>
<sequence length="530" mass="58186">MSGELDFLSRAVATGKLSRRDFLGRAAALGVGAAVANTMLATAARAQTPQKGGALKMGLVGGESTNSLDPAQFLTQVPQNFGSTWGELLVLQSPEDGSAQPVLAESWDASDDASEWAFKIRKGVTFHNGKDLTPEDVAQTIRRHSDENTKSAALGVLGDIDEVVVDGDNVVFKLKRGNADLPLLLTDYHLIIQPNGGYDDPTAGIGTGPYKVEVNEPGVRHMSVKYDGYWRDDVGHVDSVEVIVMNDTTARMAALQSGQVHIINRVEPKTVALLKRAPGVVVVNVPSKGHYIFPMFCNTAPFDNADLRMALKLAVDREQMVQQIMQGYASIGNDFPISKSYALYPEGIEQRTYDPDKAKFHLEKSGHSGPILLRTSDVAFPGAVDAAQLFQQSAAKAGIQIQVQREPGDGYWTEVWNKQPFCASYWGGRPTQDSMYSTAYITGADWNDTRFFNEKFDKIILEARAELDSAKRTEMYRDAAMIVRDDGGLILPMFNDFIDAHREEVQGWVMDPNHETSNLKAAIRVWLKQG</sequence>
<dbReference type="OrthoDB" id="9803988at2"/>
<dbReference type="Pfam" id="PF00496">
    <property type="entry name" value="SBP_bac_5"/>
    <property type="match status" value="1"/>
</dbReference>
<dbReference type="PIRSF" id="PIRSF002741">
    <property type="entry name" value="MppA"/>
    <property type="match status" value="1"/>
</dbReference>
<proteinExistence type="inferred from homology"/>
<evidence type="ECO:0000256" key="2">
    <source>
        <dbReference type="ARBA" id="ARBA00005695"/>
    </source>
</evidence>
<dbReference type="EMBL" id="JENY01000030">
    <property type="protein sequence ID" value="EXL02524.1"/>
    <property type="molecule type" value="Genomic_DNA"/>
</dbReference>
<dbReference type="EMBL" id="SNZF01000023">
    <property type="protein sequence ID" value="TDR33309.1"/>
    <property type="molecule type" value="Genomic_DNA"/>
</dbReference>
<evidence type="ECO:0000313" key="7">
    <source>
        <dbReference type="EMBL" id="TDR33309.1"/>
    </source>
</evidence>
<feature type="domain" description="Solute-binding protein family 5" evidence="5">
    <location>
        <begin position="100"/>
        <end position="447"/>
    </location>
</feature>
<evidence type="ECO:0000256" key="3">
    <source>
        <dbReference type="ARBA" id="ARBA00022448"/>
    </source>
</evidence>
<evidence type="ECO:0000313" key="9">
    <source>
        <dbReference type="Proteomes" id="UP000294958"/>
    </source>
</evidence>
<dbReference type="NCBIfam" id="TIGR01409">
    <property type="entry name" value="TAT_signal_seq"/>
    <property type="match status" value="1"/>
</dbReference>
<organism evidence="6 8">
    <name type="scientific">Aquamicrobium defluvii</name>
    <dbReference type="NCBI Taxonomy" id="69279"/>
    <lineage>
        <taxon>Bacteria</taxon>
        <taxon>Pseudomonadati</taxon>
        <taxon>Pseudomonadota</taxon>
        <taxon>Alphaproteobacteria</taxon>
        <taxon>Hyphomicrobiales</taxon>
        <taxon>Phyllobacteriaceae</taxon>
        <taxon>Aquamicrobium</taxon>
    </lineage>
</organism>
<keyword evidence="4" id="KW-0732">Signal</keyword>
<dbReference type="InterPro" id="IPR019546">
    <property type="entry name" value="TAT_signal_bac_arc"/>
</dbReference>
<dbReference type="SUPFAM" id="SSF53850">
    <property type="entry name" value="Periplasmic binding protein-like II"/>
    <property type="match status" value="1"/>
</dbReference>
<name>A0A011STL7_9HYPH</name>